<name>A0ABW9JX00_9GAMM</name>
<protein>
    <submittedName>
        <fullName evidence="1">Uncharacterized protein</fullName>
    </submittedName>
</protein>
<sequence>MQTAYAASSTQARYLIARQNRSGQSQDASESIKTARTVRKTADAAEQAVDITQQALLAANRKLTQYIEMKKPKKV</sequence>
<evidence type="ECO:0000313" key="1">
    <source>
        <dbReference type="EMBL" id="MFN0298402.1"/>
    </source>
</evidence>
<reference evidence="1 2" key="1">
    <citation type="submission" date="2024-12" db="EMBL/GenBank/DDBJ databases">
        <title>C001-4G Acinetobacter sp. assembled genome.</title>
        <authorList>
            <person name="D'Arcy K."/>
            <person name="Kingdon A.D.H."/>
            <person name="Breen A."/>
            <person name="Mckeown C."/>
            <person name="Allman E."/>
            <person name="Sharma P."/>
            <person name="Mcleman A."/>
            <person name="Roberts A.P."/>
        </authorList>
    </citation>
    <scope>NUCLEOTIDE SEQUENCE [LARGE SCALE GENOMIC DNA]</scope>
    <source>
        <strain evidence="1 2">C1-4G</strain>
    </source>
</reference>
<proteinExistence type="predicted"/>
<evidence type="ECO:0000313" key="2">
    <source>
        <dbReference type="Proteomes" id="UP001632339"/>
    </source>
</evidence>
<dbReference type="Proteomes" id="UP001632339">
    <property type="component" value="Unassembled WGS sequence"/>
</dbReference>
<comment type="caution">
    <text evidence="1">The sequence shown here is derived from an EMBL/GenBank/DDBJ whole genome shotgun (WGS) entry which is preliminary data.</text>
</comment>
<keyword evidence="2" id="KW-1185">Reference proteome</keyword>
<gene>
    <name evidence="1" type="ORF">ACKVE0_12845</name>
</gene>
<accession>A0ABW9JX00</accession>
<dbReference type="RefSeq" id="WP_409140715.1">
    <property type="nucleotide sequence ID" value="NZ_JBJXCW010000015.1"/>
</dbReference>
<organism evidence="1 2">
    <name type="scientific">Acinetobacter albensis</name>
    <dbReference type="NCBI Taxonomy" id="1673609"/>
    <lineage>
        <taxon>Bacteria</taxon>
        <taxon>Pseudomonadati</taxon>
        <taxon>Pseudomonadota</taxon>
        <taxon>Gammaproteobacteria</taxon>
        <taxon>Moraxellales</taxon>
        <taxon>Moraxellaceae</taxon>
        <taxon>Acinetobacter</taxon>
    </lineage>
</organism>
<dbReference type="EMBL" id="JBJXCW010000015">
    <property type="protein sequence ID" value="MFN0298402.1"/>
    <property type="molecule type" value="Genomic_DNA"/>
</dbReference>